<accession>A0A084U6L0</accession>
<dbReference type="Gene3D" id="3.40.50.2300">
    <property type="match status" value="1"/>
</dbReference>
<gene>
    <name evidence="8" type="ORF">EL18_02849</name>
</gene>
<dbReference type="InterPro" id="IPR001789">
    <property type="entry name" value="Sig_transdc_resp-reg_receiver"/>
</dbReference>
<evidence type="ECO:0000256" key="5">
    <source>
        <dbReference type="PROSITE-ProRule" id="PRU01091"/>
    </source>
</evidence>
<dbReference type="InterPro" id="IPR011006">
    <property type="entry name" value="CheY-like_superfamily"/>
</dbReference>
<dbReference type="GO" id="GO:0006355">
    <property type="term" value="P:regulation of DNA-templated transcription"/>
    <property type="evidence" value="ECO:0007669"/>
    <property type="project" value="InterPro"/>
</dbReference>
<dbReference type="SMART" id="SM00862">
    <property type="entry name" value="Trans_reg_C"/>
    <property type="match status" value="1"/>
</dbReference>
<evidence type="ECO:0000256" key="4">
    <source>
        <dbReference type="PROSITE-ProRule" id="PRU00169"/>
    </source>
</evidence>
<dbReference type="CDD" id="cd00383">
    <property type="entry name" value="trans_reg_C"/>
    <property type="match status" value="1"/>
</dbReference>
<dbReference type="InterPro" id="IPR001867">
    <property type="entry name" value="OmpR/PhoB-type_DNA-bd"/>
</dbReference>
<comment type="caution">
    <text evidence="8">The sequence shown here is derived from an EMBL/GenBank/DDBJ whole genome shotgun (WGS) entry which is preliminary data.</text>
</comment>
<dbReference type="AlphaFoldDB" id="A0A084U6L0"/>
<evidence type="ECO:0000256" key="3">
    <source>
        <dbReference type="ARBA" id="ARBA00023163"/>
    </source>
</evidence>
<evidence type="ECO:0000313" key="9">
    <source>
        <dbReference type="Proteomes" id="UP000053675"/>
    </source>
</evidence>
<dbReference type="eggNOG" id="COG0745">
    <property type="taxonomic scope" value="Bacteria"/>
</dbReference>
<dbReference type="EMBL" id="JMQM01000002">
    <property type="protein sequence ID" value="KFB08596.1"/>
    <property type="molecule type" value="Genomic_DNA"/>
</dbReference>
<evidence type="ECO:0000256" key="1">
    <source>
        <dbReference type="ARBA" id="ARBA00023015"/>
    </source>
</evidence>
<dbReference type="GO" id="GO:0000976">
    <property type="term" value="F:transcription cis-regulatory region binding"/>
    <property type="evidence" value="ECO:0007669"/>
    <property type="project" value="TreeGrafter"/>
</dbReference>
<keyword evidence="4" id="KW-0597">Phosphoprotein</keyword>
<dbReference type="SMART" id="SM00448">
    <property type="entry name" value="REC"/>
    <property type="match status" value="1"/>
</dbReference>
<evidence type="ECO:0000256" key="2">
    <source>
        <dbReference type="ARBA" id="ARBA00023125"/>
    </source>
</evidence>
<keyword evidence="1" id="KW-0805">Transcription regulation</keyword>
<dbReference type="STRING" id="472175.EL18_02849"/>
<dbReference type="SUPFAM" id="SSF52172">
    <property type="entry name" value="CheY-like"/>
    <property type="match status" value="1"/>
</dbReference>
<dbReference type="PATRIC" id="fig|472175.3.peg.2843"/>
<dbReference type="Pfam" id="PF00486">
    <property type="entry name" value="Trans_reg_C"/>
    <property type="match status" value="1"/>
</dbReference>
<keyword evidence="3" id="KW-0804">Transcription</keyword>
<keyword evidence="9" id="KW-1185">Reference proteome</keyword>
<dbReference type="OrthoDB" id="8028425at2"/>
<dbReference type="Gene3D" id="1.10.10.10">
    <property type="entry name" value="Winged helix-like DNA-binding domain superfamily/Winged helix DNA-binding domain"/>
    <property type="match status" value="1"/>
</dbReference>
<evidence type="ECO:0000259" key="6">
    <source>
        <dbReference type="PROSITE" id="PS50110"/>
    </source>
</evidence>
<dbReference type="RefSeq" id="WP_036485536.1">
    <property type="nucleotide sequence ID" value="NZ_JMQM01000002.1"/>
</dbReference>
<feature type="DNA-binding region" description="OmpR/PhoB-type" evidence="5">
    <location>
        <begin position="124"/>
        <end position="220"/>
    </location>
</feature>
<sequence>MRILVVEDTEDVADAILSHFQRQGHVCEHATTREDAEHFLGLDPFDLVILDLNLPDGSGLDILKQLRAAKNMVPVLVLTARMHVDDKIDALDFGADDYLVKPFDLRELEARARAVSRRQHGVADAVTEIGNLRCNLSARTVDVDAREIELTRREFVLLEAFISNLGRVLDKDDLYSRLYGLTGEAGLNAVEVYVARLRKKLEGADLEIKTLRGLGYQAIKRGI</sequence>
<protein>
    <submittedName>
        <fullName evidence="8">Tricarboxylate transport transcriptional regulator TctD</fullName>
    </submittedName>
</protein>
<dbReference type="InterPro" id="IPR036388">
    <property type="entry name" value="WH-like_DNA-bd_sf"/>
</dbReference>
<dbReference type="GO" id="GO:0005829">
    <property type="term" value="C:cytosol"/>
    <property type="evidence" value="ECO:0007669"/>
    <property type="project" value="TreeGrafter"/>
</dbReference>
<evidence type="ECO:0000313" key="8">
    <source>
        <dbReference type="EMBL" id="KFB08596.1"/>
    </source>
</evidence>
<proteinExistence type="predicted"/>
<dbReference type="PANTHER" id="PTHR48111">
    <property type="entry name" value="REGULATOR OF RPOS"/>
    <property type="match status" value="1"/>
</dbReference>
<dbReference type="GO" id="GO:0032993">
    <property type="term" value="C:protein-DNA complex"/>
    <property type="evidence" value="ECO:0007669"/>
    <property type="project" value="TreeGrafter"/>
</dbReference>
<reference evidence="8 9" key="1">
    <citation type="submission" date="2014-05" db="EMBL/GenBank/DDBJ databases">
        <title>Draft Genome Sequence of Nitratireductor basaltis Strain UMTGB225, A Marine Bacterium Isolated from Green Barrel Tunicate.</title>
        <authorList>
            <person name="Gan H.Y."/>
        </authorList>
    </citation>
    <scope>NUCLEOTIDE SEQUENCE [LARGE SCALE GENOMIC DNA]</scope>
    <source>
        <strain evidence="8 9">UMTGB225</strain>
    </source>
</reference>
<name>A0A084U6L0_9HYPH</name>
<feature type="domain" description="OmpR/PhoB-type" evidence="7">
    <location>
        <begin position="124"/>
        <end position="220"/>
    </location>
</feature>
<feature type="modified residue" description="4-aspartylphosphate" evidence="4">
    <location>
        <position position="51"/>
    </location>
</feature>
<dbReference type="Proteomes" id="UP000053675">
    <property type="component" value="Unassembled WGS sequence"/>
</dbReference>
<dbReference type="Pfam" id="PF00072">
    <property type="entry name" value="Response_reg"/>
    <property type="match status" value="1"/>
</dbReference>
<dbReference type="PANTHER" id="PTHR48111:SF67">
    <property type="entry name" value="TRANSCRIPTIONAL REGULATORY PROTEIN TCTD"/>
    <property type="match status" value="1"/>
</dbReference>
<organism evidence="8 9">
    <name type="scientific">Nitratireductor basaltis</name>
    <dbReference type="NCBI Taxonomy" id="472175"/>
    <lineage>
        <taxon>Bacteria</taxon>
        <taxon>Pseudomonadati</taxon>
        <taxon>Pseudomonadota</taxon>
        <taxon>Alphaproteobacteria</taxon>
        <taxon>Hyphomicrobiales</taxon>
        <taxon>Phyllobacteriaceae</taxon>
        <taxon>Nitratireductor</taxon>
    </lineage>
</organism>
<dbReference type="PROSITE" id="PS50110">
    <property type="entry name" value="RESPONSE_REGULATORY"/>
    <property type="match status" value="1"/>
</dbReference>
<dbReference type="PROSITE" id="PS51755">
    <property type="entry name" value="OMPR_PHOB"/>
    <property type="match status" value="1"/>
</dbReference>
<dbReference type="Gene3D" id="6.10.250.690">
    <property type="match status" value="1"/>
</dbReference>
<keyword evidence="2 5" id="KW-0238">DNA-binding</keyword>
<dbReference type="GO" id="GO:0000156">
    <property type="term" value="F:phosphorelay response regulator activity"/>
    <property type="evidence" value="ECO:0007669"/>
    <property type="project" value="TreeGrafter"/>
</dbReference>
<feature type="domain" description="Response regulatory" evidence="6">
    <location>
        <begin position="2"/>
        <end position="116"/>
    </location>
</feature>
<dbReference type="InterPro" id="IPR039420">
    <property type="entry name" value="WalR-like"/>
</dbReference>
<evidence type="ECO:0000259" key="7">
    <source>
        <dbReference type="PROSITE" id="PS51755"/>
    </source>
</evidence>